<keyword evidence="9" id="KW-1185">Reference proteome</keyword>
<proteinExistence type="predicted"/>
<organism evidence="8 9">
    <name type="scientific">Arenicella chitinivorans</name>
    <dbReference type="NCBI Taxonomy" id="1329800"/>
    <lineage>
        <taxon>Bacteria</taxon>
        <taxon>Pseudomonadati</taxon>
        <taxon>Pseudomonadota</taxon>
        <taxon>Gammaproteobacteria</taxon>
        <taxon>Arenicellales</taxon>
        <taxon>Arenicellaceae</taxon>
        <taxon>Arenicella</taxon>
    </lineage>
</organism>
<comment type="subcellular location">
    <subcellularLocation>
        <location evidence="1">Cell envelope</location>
    </subcellularLocation>
    <subcellularLocation>
        <location evidence="2">Cell outer membrane</location>
    </subcellularLocation>
    <subcellularLocation>
        <location evidence="3">Secreted</location>
    </subcellularLocation>
</comment>
<dbReference type="InterPro" id="IPR011050">
    <property type="entry name" value="Pectin_lyase_fold/virulence"/>
</dbReference>
<sequence length="596" mass="59577">MSKYQLLATRESRAGFGGPRSILSRAVQTAIISAGLTVPVTQAAQIQVNGFTDDGAGSLCTLREAIATINSGSATADCANSSADAFGMNDTIVFAASNTITLSAGELAITQDVSIDASSVSGATIDAANNSRVIYLSADNLTLTDITLSGGSSSSTGGAVHAPSAATLTLSNSIVTNNQADDEGGGIYLSSSTGTVSSLVLSNSTVSYNNSNYSHGGGIALVGNHSVVELDTASIAENVASYHGGGLYIGSNYVDVALTDSNVTNNVASTMSGGGMHINSPQLGVNLFDSQISGNVAGLDGGGLYLYGTTAVYSTVSLQNAEFSGNTAGVYTAGFGGAMYTRYTRTMIVNSTVSANDATQNGGGIVQIDSEMWLRDTTLSGNSAAQDGGGIYSDYSNLILERTTVSSNSAGSTAGHDGAGVWVSGGTLAMTNSTVSGNSAAGMGGGLYNDADDGTLRHVTFSNNQAVGSGGGVHDASGVLAVINSIIANSAAGGDCSGGAMLDAASIVEDGSCAATRSGDPKLLPLADNGGPTQTHALRANSAAVSTASAAQCEALDQRSETRVASSCDVGAFEFIDQSVFYAIPTKDGKVVIISL</sequence>
<name>A0A918RVA9_9GAMM</name>
<dbReference type="Pfam" id="PF02415">
    <property type="entry name" value="Chlam_PMP"/>
    <property type="match status" value="3"/>
</dbReference>
<evidence type="ECO:0000256" key="3">
    <source>
        <dbReference type="ARBA" id="ARBA00004613"/>
    </source>
</evidence>
<evidence type="ECO:0000256" key="5">
    <source>
        <dbReference type="ARBA" id="ARBA00022729"/>
    </source>
</evidence>
<dbReference type="RefSeq" id="WP_189401161.1">
    <property type="nucleotide sequence ID" value="NZ_BMXA01000003.1"/>
</dbReference>
<dbReference type="SUPFAM" id="SSF51126">
    <property type="entry name" value="Pectin lyase-like"/>
    <property type="match status" value="2"/>
</dbReference>
<evidence type="ECO:0000256" key="7">
    <source>
        <dbReference type="ARBA" id="ARBA00023237"/>
    </source>
</evidence>
<keyword evidence="6" id="KW-0472">Membrane</keyword>
<accession>A0A918RVA9</accession>
<dbReference type="NCBIfam" id="TIGR01376">
    <property type="entry name" value="POMP_repeat"/>
    <property type="match status" value="1"/>
</dbReference>
<keyword evidence="5" id="KW-0732">Signal</keyword>
<evidence type="ECO:0000256" key="1">
    <source>
        <dbReference type="ARBA" id="ARBA00004196"/>
    </source>
</evidence>
<dbReference type="SMART" id="SM00710">
    <property type="entry name" value="PbH1"/>
    <property type="match status" value="10"/>
</dbReference>
<dbReference type="GO" id="GO:0009279">
    <property type="term" value="C:cell outer membrane"/>
    <property type="evidence" value="ECO:0007669"/>
    <property type="project" value="UniProtKB-SubCell"/>
</dbReference>
<protein>
    <recommendedName>
        <fullName evidence="10">CSLREA domain-containing protein</fullName>
    </recommendedName>
</protein>
<keyword evidence="7" id="KW-0998">Cell outer membrane</keyword>
<gene>
    <name evidence="8" type="ORF">GCM10008090_23040</name>
</gene>
<dbReference type="Proteomes" id="UP000614811">
    <property type="component" value="Unassembled WGS sequence"/>
</dbReference>
<dbReference type="AlphaFoldDB" id="A0A918RVA9"/>
<evidence type="ECO:0000256" key="6">
    <source>
        <dbReference type="ARBA" id="ARBA00023136"/>
    </source>
</evidence>
<dbReference type="PANTHER" id="PTHR11319:SF35">
    <property type="entry name" value="OUTER MEMBRANE PROTEIN PMPC-RELATED"/>
    <property type="match status" value="1"/>
</dbReference>
<comment type="caution">
    <text evidence="8">The sequence shown here is derived from an EMBL/GenBank/DDBJ whole genome shotgun (WGS) entry which is preliminary data.</text>
</comment>
<evidence type="ECO:0008006" key="10">
    <source>
        <dbReference type="Google" id="ProtNLM"/>
    </source>
</evidence>
<evidence type="ECO:0000313" key="8">
    <source>
        <dbReference type="EMBL" id="GHA12526.1"/>
    </source>
</evidence>
<dbReference type="PANTHER" id="PTHR11319">
    <property type="entry name" value="G PROTEIN-COUPLED RECEPTOR-RELATED"/>
    <property type="match status" value="1"/>
</dbReference>
<dbReference type="NCBIfam" id="NF041518">
    <property type="entry name" value="choice_anch_Q"/>
    <property type="match status" value="1"/>
</dbReference>
<keyword evidence="4" id="KW-0964">Secreted</keyword>
<evidence type="ECO:0000313" key="9">
    <source>
        <dbReference type="Proteomes" id="UP000614811"/>
    </source>
</evidence>
<dbReference type="InterPro" id="IPR006626">
    <property type="entry name" value="PbH1"/>
</dbReference>
<reference evidence="8" key="1">
    <citation type="journal article" date="2014" name="Int. J. Syst. Evol. Microbiol.">
        <title>Complete genome sequence of Corynebacterium casei LMG S-19264T (=DSM 44701T), isolated from a smear-ripened cheese.</title>
        <authorList>
            <consortium name="US DOE Joint Genome Institute (JGI-PGF)"/>
            <person name="Walter F."/>
            <person name="Albersmeier A."/>
            <person name="Kalinowski J."/>
            <person name="Ruckert C."/>
        </authorList>
    </citation>
    <scope>NUCLEOTIDE SEQUENCE</scope>
    <source>
        <strain evidence="8">KCTC 12711</strain>
    </source>
</reference>
<evidence type="ECO:0000256" key="2">
    <source>
        <dbReference type="ARBA" id="ARBA00004442"/>
    </source>
</evidence>
<dbReference type="EMBL" id="BMXA01000003">
    <property type="protein sequence ID" value="GHA12526.1"/>
    <property type="molecule type" value="Genomic_DNA"/>
</dbReference>
<dbReference type="InterPro" id="IPR059226">
    <property type="entry name" value="Choice_anch_Q_dom"/>
</dbReference>
<dbReference type="GO" id="GO:0005576">
    <property type="term" value="C:extracellular region"/>
    <property type="evidence" value="ECO:0007669"/>
    <property type="project" value="UniProtKB-SubCell"/>
</dbReference>
<evidence type="ECO:0000256" key="4">
    <source>
        <dbReference type="ARBA" id="ARBA00022525"/>
    </source>
</evidence>
<dbReference type="InterPro" id="IPR003368">
    <property type="entry name" value="POMP_repeat"/>
</dbReference>
<reference evidence="8" key="2">
    <citation type="submission" date="2020-09" db="EMBL/GenBank/DDBJ databases">
        <authorList>
            <person name="Sun Q."/>
            <person name="Kim S."/>
        </authorList>
    </citation>
    <scope>NUCLEOTIDE SEQUENCE</scope>
    <source>
        <strain evidence="8">KCTC 12711</strain>
    </source>
</reference>